<dbReference type="PANTHER" id="PTHR45842">
    <property type="entry name" value="SYNAPTIC ADHESION-LIKE MOLECULE SALM"/>
    <property type="match status" value="1"/>
</dbReference>
<feature type="compositionally biased region" description="Low complexity" evidence="4">
    <location>
        <begin position="217"/>
        <end position="226"/>
    </location>
</feature>
<dbReference type="InterPro" id="IPR050467">
    <property type="entry name" value="LRFN"/>
</dbReference>
<feature type="compositionally biased region" description="Basic and acidic residues" evidence="4">
    <location>
        <begin position="235"/>
        <end position="247"/>
    </location>
</feature>
<keyword evidence="5" id="KW-0812">Transmembrane</keyword>
<reference evidence="9" key="1">
    <citation type="journal article" date="2004" name="Nature">
        <title>Genome duplication in the teleost fish Tetraodon nigroviridis reveals the early vertebrate proto-karyotype.</title>
        <authorList>
            <person name="Jaillon O."/>
            <person name="Aury J.-M."/>
            <person name="Brunet F."/>
            <person name="Petit J.-L."/>
            <person name="Stange-Thomann N."/>
            <person name="Mauceli E."/>
            <person name="Bouneau L."/>
            <person name="Fischer C."/>
            <person name="Ozouf-Costaz C."/>
            <person name="Bernot A."/>
            <person name="Nicaud S."/>
            <person name="Jaffe D."/>
            <person name="Fisher S."/>
            <person name="Lutfalla G."/>
            <person name="Dossat C."/>
            <person name="Segurens B."/>
            <person name="Dasilva C."/>
            <person name="Salanoubat M."/>
            <person name="Levy M."/>
            <person name="Boudet N."/>
            <person name="Castellano S."/>
            <person name="Anthouard V."/>
            <person name="Jubin C."/>
            <person name="Castelli V."/>
            <person name="Katinka M."/>
            <person name="Vacherie B."/>
            <person name="Biemont C."/>
            <person name="Skalli Z."/>
            <person name="Cattolico L."/>
            <person name="Poulain J."/>
            <person name="De Berardinis V."/>
            <person name="Cruaud C."/>
            <person name="Duprat S."/>
            <person name="Brottier P."/>
            <person name="Coutanceau J.-P."/>
            <person name="Gouzy J."/>
            <person name="Parra G."/>
            <person name="Lardier G."/>
            <person name="Chapple C."/>
            <person name="McKernan K.J."/>
            <person name="McEwan P."/>
            <person name="Bosak S."/>
            <person name="Kellis M."/>
            <person name="Volff J.-N."/>
            <person name="Guigo R."/>
            <person name="Zody M.C."/>
            <person name="Mesirov J."/>
            <person name="Lindblad-Toh K."/>
            <person name="Birren B."/>
            <person name="Nusbaum C."/>
            <person name="Kahn D."/>
            <person name="Robinson-Rechavi M."/>
            <person name="Laudet V."/>
            <person name="Schachter V."/>
            <person name="Quetier F."/>
            <person name="Saurin W."/>
            <person name="Scarpelli C."/>
            <person name="Wincker P."/>
            <person name="Lander E.S."/>
            <person name="Weissenbach J."/>
            <person name="Roest Crollius H."/>
        </authorList>
    </citation>
    <scope>NUCLEOTIDE SEQUENCE [LARGE SCALE GENOMIC DNA]</scope>
</reference>
<keyword evidence="9" id="KW-1185">Reference proteome</keyword>
<dbReference type="PANTHER" id="PTHR45842:SF8">
    <property type="entry name" value="LEUCINE-RICH REPEAT, IMMUNOGLOBULIN-LIKE DOMAIN AND TRANSMEMBRANE DOMAIN-CONTAINING PROTEIN 3"/>
    <property type="match status" value="1"/>
</dbReference>
<dbReference type="InterPro" id="IPR013098">
    <property type="entry name" value="Ig_I-set"/>
</dbReference>
<evidence type="ECO:0000256" key="2">
    <source>
        <dbReference type="ARBA" id="ARBA00022737"/>
    </source>
</evidence>
<evidence type="ECO:0000256" key="5">
    <source>
        <dbReference type="SAM" id="Phobius"/>
    </source>
</evidence>
<keyword evidence="5" id="KW-1133">Transmembrane helix</keyword>
<dbReference type="Proteomes" id="UP000007303">
    <property type="component" value="Unassembled WGS sequence"/>
</dbReference>
<evidence type="ECO:0000313" key="9">
    <source>
        <dbReference type="Proteomes" id="UP000007303"/>
    </source>
</evidence>
<keyword evidence="2" id="KW-0677">Repeat</keyword>
<organism evidence="8 9">
    <name type="scientific">Tetraodon nigroviridis</name>
    <name type="common">Spotted green pufferfish</name>
    <name type="synonym">Chelonodon nigroviridis</name>
    <dbReference type="NCBI Taxonomy" id="99883"/>
    <lineage>
        <taxon>Eukaryota</taxon>
        <taxon>Metazoa</taxon>
        <taxon>Chordata</taxon>
        <taxon>Craniata</taxon>
        <taxon>Vertebrata</taxon>
        <taxon>Euteleostomi</taxon>
        <taxon>Actinopterygii</taxon>
        <taxon>Neopterygii</taxon>
        <taxon>Teleostei</taxon>
        <taxon>Neoteleostei</taxon>
        <taxon>Acanthomorphata</taxon>
        <taxon>Eupercaria</taxon>
        <taxon>Tetraodontiformes</taxon>
        <taxon>Tetradontoidea</taxon>
        <taxon>Tetraodontidae</taxon>
        <taxon>Tetraodon</taxon>
    </lineage>
</organism>
<dbReference type="SUPFAM" id="SSF48726">
    <property type="entry name" value="Immunoglobulin"/>
    <property type="match status" value="1"/>
</dbReference>
<evidence type="ECO:0000259" key="7">
    <source>
        <dbReference type="PROSITE" id="PS50853"/>
    </source>
</evidence>
<dbReference type="Gene3D" id="2.60.40.10">
    <property type="entry name" value="Immunoglobulins"/>
    <property type="match status" value="2"/>
</dbReference>
<dbReference type="InterPro" id="IPR003599">
    <property type="entry name" value="Ig_sub"/>
</dbReference>
<dbReference type="SUPFAM" id="SSF49265">
    <property type="entry name" value="Fibronectin type III"/>
    <property type="match status" value="1"/>
</dbReference>
<dbReference type="AlphaFoldDB" id="H3C162"/>
<evidence type="ECO:0000313" key="8">
    <source>
        <dbReference type="Ensembl" id="ENSTNIP00000001978.1"/>
    </source>
</evidence>
<dbReference type="Ensembl" id="ENSTNIT00000002075.1">
    <property type="protein sequence ID" value="ENSTNIP00000001978.1"/>
    <property type="gene ID" value="ENSTNIG00000000464.1"/>
</dbReference>
<dbReference type="InterPro" id="IPR036116">
    <property type="entry name" value="FN3_sf"/>
</dbReference>
<dbReference type="GeneTree" id="ENSGT00940000156627"/>
<keyword evidence="1" id="KW-0732">Signal</keyword>
<dbReference type="InterPro" id="IPR003598">
    <property type="entry name" value="Ig_sub2"/>
</dbReference>
<evidence type="ECO:0000259" key="6">
    <source>
        <dbReference type="PROSITE" id="PS50835"/>
    </source>
</evidence>
<dbReference type="OMA" id="DMNEVPM"/>
<dbReference type="FunFam" id="2.60.40.10:FF:000744">
    <property type="entry name" value="Leucine rich repeat, Ig-like and transmembrane domains 1"/>
    <property type="match status" value="1"/>
</dbReference>
<dbReference type="InterPro" id="IPR013783">
    <property type="entry name" value="Ig-like_fold"/>
</dbReference>
<dbReference type="STRING" id="99883.ENSTNIP00000001978"/>
<accession>H3C162</accession>
<dbReference type="Pfam" id="PF07679">
    <property type="entry name" value="I-set"/>
    <property type="match status" value="1"/>
</dbReference>
<feature type="domain" description="Ig-like" evidence="6">
    <location>
        <begin position="61"/>
        <end position="150"/>
    </location>
</feature>
<reference evidence="8" key="3">
    <citation type="submission" date="2025-09" db="UniProtKB">
        <authorList>
            <consortium name="Ensembl"/>
        </authorList>
    </citation>
    <scope>IDENTIFICATION</scope>
</reference>
<name>H3C162_TETNG</name>
<protein>
    <submittedName>
        <fullName evidence="8">Info leucine-rich repeat, immunoglobulin-like and transmembrane domains 3a</fullName>
    </submittedName>
</protein>
<proteinExistence type="predicted"/>
<dbReference type="InterPro" id="IPR036179">
    <property type="entry name" value="Ig-like_dom_sf"/>
</dbReference>
<dbReference type="HOGENOM" id="CLU_019650_2_0_1"/>
<keyword evidence="3" id="KW-0393">Immunoglobulin domain</keyword>
<feature type="domain" description="Fibronectin type-III" evidence="7">
    <location>
        <begin position="246"/>
        <end position="342"/>
    </location>
</feature>
<feature type="transmembrane region" description="Helical" evidence="5">
    <location>
        <begin position="347"/>
        <end position="368"/>
    </location>
</feature>
<keyword evidence="5" id="KW-0472">Membrane</keyword>
<dbReference type="InParanoid" id="H3C162"/>
<reference evidence="8" key="2">
    <citation type="submission" date="2025-08" db="UniProtKB">
        <authorList>
            <consortium name="Ensembl"/>
        </authorList>
    </citation>
    <scope>IDENTIFICATION</scope>
</reference>
<dbReference type="PROSITE" id="PS50835">
    <property type="entry name" value="IG_LIKE"/>
    <property type="match status" value="1"/>
</dbReference>
<dbReference type="SMART" id="SM00408">
    <property type="entry name" value="IGc2"/>
    <property type="match status" value="1"/>
</dbReference>
<dbReference type="SMART" id="SM00060">
    <property type="entry name" value="FN3"/>
    <property type="match status" value="1"/>
</dbReference>
<sequence>FLSGLQDNSWYCDCKISKLIELSKMADTPVVLMDLFLTCSGPENLSGVLFQRAELDNCVKPSVMTSATKITSPLGSNVLLRCDATGLPTPALYWEKSDGSQVNNTVQESPGEGVRWSIMSLHGILYKDAGDYRCKAKNEAGSTEATISLSVAGASSTTIPPFNSNIATGPTSQDSVFSTPTDIPNITAITSTLPPKTSTTIAPVLIKPSSTPSNNAQKSSSKQGKPKPGGNGKKFAADEKSKKSDAPMSVKDLKIVEETSDTAVLLWTADGLPKDAPITIVYSPYGEDDSKRTIETNGGSGKVFLEGLSSGMRYSVCLVAKGSATGKDPCIDFYTLDNVEDGGQNQLFMLISGIACALVLPLIALLLYKILALYCKGRNPSLTEEELEKDSYVKFETISMKQRTLNPNRTEIWARRPTQESERMLLCSRSSIDSQMTYKSDSSRSEYLC</sequence>
<feature type="region of interest" description="Disordered" evidence="4">
    <location>
        <begin position="205"/>
        <end position="247"/>
    </location>
</feature>
<dbReference type="PROSITE" id="PS50853">
    <property type="entry name" value="FN3"/>
    <property type="match status" value="1"/>
</dbReference>
<dbReference type="CDD" id="cd00063">
    <property type="entry name" value="FN3"/>
    <property type="match status" value="1"/>
</dbReference>
<dbReference type="SMART" id="SM00409">
    <property type="entry name" value="IG"/>
    <property type="match status" value="1"/>
</dbReference>
<dbReference type="InterPro" id="IPR003961">
    <property type="entry name" value="FN3_dom"/>
</dbReference>
<evidence type="ECO:0000256" key="3">
    <source>
        <dbReference type="ARBA" id="ARBA00023319"/>
    </source>
</evidence>
<evidence type="ECO:0000256" key="1">
    <source>
        <dbReference type="ARBA" id="ARBA00022729"/>
    </source>
</evidence>
<evidence type="ECO:0000256" key="4">
    <source>
        <dbReference type="SAM" id="MobiDB-lite"/>
    </source>
</evidence>
<dbReference type="InterPro" id="IPR007110">
    <property type="entry name" value="Ig-like_dom"/>
</dbReference>